<proteinExistence type="predicted"/>
<dbReference type="Pfam" id="PF12697">
    <property type="entry name" value="Abhydrolase_6"/>
    <property type="match status" value="1"/>
</dbReference>
<dbReference type="GO" id="GO:0016020">
    <property type="term" value="C:membrane"/>
    <property type="evidence" value="ECO:0007669"/>
    <property type="project" value="TreeGrafter"/>
</dbReference>
<sequence>MGIRFGDCELDEARRELRRGGALVPVEPQVFDLLAHLIRHRDRVVTRDDMIEGVWGGRIVSESTLSSRINAARRAIGDSGEAQAMIRTIARRGLRFVADVTELAPDAASPVPNAAPPRQEVRFCRTGDGVTLAVASSGKGPVLLRAGTWLTHVEHDWTSPLFAPLLRRFAARHQLVRYDIRGCGLSDHDVGDISFEAFRCDLEAVAATIEAPQFALVASSQGAALAIDFAARHPERVTHLVIIGGFARGRHRRGQPAEKDKAQAILTLMRQGWGDPRSAFMRMFSSMYVPKSSPEQLHWWIDAQRATTSAEAAVRIREAIDEIDVTDLLASVRAPTLVLHGRGDSVAPFEEGRLIAAGIPGARFVELDSDNHVVLEGEPAWSRMTAEIETFLTV</sequence>
<dbReference type="SUPFAM" id="SSF46894">
    <property type="entry name" value="C-terminal effector domain of the bipartite response regulators"/>
    <property type="match status" value="1"/>
</dbReference>
<evidence type="ECO:0000313" key="6">
    <source>
        <dbReference type="EMBL" id="NKE17852.1"/>
    </source>
</evidence>
<dbReference type="SMART" id="SM00862">
    <property type="entry name" value="Trans_reg_C"/>
    <property type="match status" value="1"/>
</dbReference>
<dbReference type="CDD" id="cd00383">
    <property type="entry name" value="trans_reg_C"/>
    <property type="match status" value="1"/>
</dbReference>
<feature type="DNA-binding region" description="OmpR/PhoB-type" evidence="3">
    <location>
        <begin position="1"/>
        <end position="98"/>
    </location>
</feature>
<keyword evidence="2 3" id="KW-0238">DNA-binding</keyword>
<evidence type="ECO:0000313" key="7">
    <source>
        <dbReference type="Proteomes" id="UP000746741"/>
    </source>
</evidence>
<dbReference type="Gene3D" id="3.40.50.1820">
    <property type="entry name" value="alpha/beta hydrolase"/>
    <property type="match status" value="1"/>
</dbReference>
<keyword evidence="1 5" id="KW-0378">Hydrolase</keyword>
<evidence type="ECO:0000313" key="5">
    <source>
        <dbReference type="EMBL" id="MBR0658712.1"/>
    </source>
</evidence>
<dbReference type="RefSeq" id="WP_168041749.1">
    <property type="nucleotide sequence ID" value="NZ_JAAEDK010000009.1"/>
</dbReference>
<reference evidence="5" key="1">
    <citation type="submission" date="2020-01" db="EMBL/GenBank/DDBJ databases">
        <authorList>
            <person name="Rat A."/>
        </authorList>
    </citation>
    <scope>NUCLEOTIDE SEQUENCE</scope>
    <source>
        <strain evidence="5">LMG 31161</strain>
    </source>
</reference>
<protein>
    <submittedName>
        <fullName evidence="5">Alpha/beta fold hydrolase</fullName>
    </submittedName>
</protein>
<dbReference type="InterPro" id="IPR050266">
    <property type="entry name" value="AB_hydrolase_sf"/>
</dbReference>
<dbReference type="GO" id="GO:0006355">
    <property type="term" value="P:regulation of DNA-templated transcription"/>
    <property type="evidence" value="ECO:0007669"/>
    <property type="project" value="InterPro"/>
</dbReference>
<dbReference type="GO" id="GO:0003677">
    <property type="term" value="F:DNA binding"/>
    <property type="evidence" value="ECO:0007669"/>
    <property type="project" value="UniProtKB-UniRule"/>
</dbReference>
<evidence type="ECO:0000259" key="4">
    <source>
        <dbReference type="PROSITE" id="PS51755"/>
    </source>
</evidence>
<dbReference type="PANTHER" id="PTHR43798:SF31">
    <property type="entry name" value="AB HYDROLASE SUPERFAMILY PROTEIN YCLE"/>
    <property type="match status" value="1"/>
</dbReference>
<evidence type="ECO:0000256" key="2">
    <source>
        <dbReference type="ARBA" id="ARBA00023125"/>
    </source>
</evidence>
<dbReference type="InterPro" id="IPR016032">
    <property type="entry name" value="Sig_transdc_resp-reg_C-effctor"/>
</dbReference>
<dbReference type="InterPro" id="IPR001867">
    <property type="entry name" value="OmpR/PhoB-type_DNA-bd"/>
</dbReference>
<dbReference type="Proteomes" id="UP000746741">
    <property type="component" value="Unassembled WGS sequence"/>
</dbReference>
<evidence type="ECO:0000313" key="8">
    <source>
        <dbReference type="Proteomes" id="UP001138708"/>
    </source>
</evidence>
<reference evidence="5" key="3">
    <citation type="journal article" date="2021" name="Syst. Appl. Microbiol.">
        <title>Roseomonas hellenica sp. nov., isolated from roots of wild-growing Alkanna tinctoria.</title>
        <authorList>
            <person name="Rat A."/>
            <person name="Naranjo H.D."/>
            <person name="Lebbe L."/>
            <person name="Cnockaert M."/>
            <person name="Krigas N."/>
            <person name="Grigoriadou K."/>
            <person name="Maloupa E."/>
            <person name="Willems A."/>
        </authorList>
    </citation>
    <scope>NUCLEOTIDE SEQUENCE</scope>
    <source>
        <strain evidence="5">LMG 31161</strain>
    </source>
</reference>
<dbReference type="GO" id="GO:0016787">
    <property type="term" value="F:hydrolase activity"/>
    <property type="evidence" value="ECO:0007669"/>
    <property type="project" value="UniProtKB-KW"/>
</dbReference>
<dbReference type="Pfam" id="PF00486">
    <property type="entry name" value="Trans_reg_C"/>
    <property type="match status" value="1"/>
</dbReference>
<name>A0A9X9WEF2_9PROT</name>
<dbReference type="InterPro" id="IPR000073">
    <property type="entry name" value="AB_hydrolase_1"/>
</dbReference>
<evidence type="ECO:0000256" key="1">
    <source>
        <dbReference type="ARBA" id="ARBA00022801"/>
    </source>
</evidence>
<dbReference type="SUPFAM" id="SSF53474">
    <property type="entry name" value="alpha/beta-Hydrolases"/>
    <property type="match status" value="1"/>
</dbReference>
<dbReference type="EMBL" id="JAAEDK010000009">
    <property type="protein sequence ID" value="MBR0658712.1"/>
    <property type="molecule type" value="Genomic_DNA"/>
</dbReference>
<dbReference type="AlphaFoldDB" id="A0A9X9WEF2"/>
<dbReference type="InterPro" id="IPR036388">
    <property type="entry name" value="WH-like_DNA-bd_sf"/>
</dbReference>
<dbReference type="Gene3D" id="1.10.10.10">
    <property type="entry name" value="Winged helix-like DNA-binding domain superfamily/Winged helix DNA-binding domain"/>
    <property type="match status" value="1"/>
</dbReference>
<dbReference type="PROSITE" id="PS51755">
    <property type="entry name" value="OMPR_PHOB"/>
    <property type="match status" value="1"/>
</dbReference>
<dbReference type="InterPro" id="IPR029058">
    <property type="entry name" value="AB_hydrolase_fold"/>
</dbReference>
<dbReference type="PRINTS" id="PR00111">
    <property type="entry name" value="ABHYDROLASE"/>
</dbReference>
<dbReference type="EMBL" id="JAAVUP010000003">
    <property type="protein sequence ID" value="NKE17852.1"/>
    <property type="molecule type" value="Genomic_DNA"/>
</dbReference>
<dbReference type="GO" id="GO:0000160">
    <property type="term" value="P:phosphorelay signal transduction system"/>
    <property type="evidence" value="ECO:0007669"/>
    <property type="project" value="InterPro"/>
</dbReference>
<feature type="domain" description="OmpR/PhoB-type" evidence="4">
    <location>
        <begin position="1"/>
        <end position="98"/>
    </location>
</feature>
<accession>A0A9X9WEF2</accession>
<comment type="caution">
    <text evidence="5">The sequence shown here is derived from an EMBL/GenBank/DDBJ whole genome shotgun (WGS) entry which is preliminary data.</text>
</comment>
<organism evidence="5 8">
    <name type="scientific">Neoroseomonas oryzicola</name>
    <dbReference type="NCBI Taxonomy" id="535904"/>
    <lineage>
        <taxon>Bacteria</taxon>
        <taxon>Pseudomonadati</taxon>
        <taxon>Pseudomonadota</taxon>
        <taxon>Alphaproteobacteria</taxon>
        <taxon>Acetobacterales</taxon>
        <taxon>Acetobacteraceae</taxon>
        <taxon>Neoroseomonas</taxon>
    </lineage>
</organism>
<reference evidence="6 7" key="2">
    <citation type="submission" date="2020-02" db="EMBL/GenBank/DDBJ databases">
        <authorList>
            <person name="Sun Q."/>
            <person name="Inoue M."/>
        </authorList>
    </citation>
    <scope>NUCLEOTIDE SEQUENCE [LARGE SCALE GENOMIC DNA]</scope>
    <source>
        <strain evidence="6 7">KCTC 22478</strain>
    </source>
</reference>
<dbReference type="PANTHER" id="PTHR43798">
    <property type="entry name" value="MONOACYLGLYCEROL LIPASE"/>
    <property type="match status" value="1"/>
</dbReference>
<gene>
    <name evidence="6" type="ORF">GWK15_12945</name>
    <name evidence="5" type="ORF">GXW75_05590</name>
</gene>
<evidence type="ECO:0000256" key="3">
    <source>
        <dbReference type="PROSITE-ProRule" id="PRU01091"/>
    </source>
</evidence>
<dbReference type="Proteomes" id="UP001138708">
    <property type="component" value="Unassembled WGS sequence"/>
</dbReference>
<keyword evidence="7" id="KW-1185">Reference proteome</keyword>